<dbReference type="AlphaFoldDB" id="A0A0E9V9G4"/>
<sequence>MHVLCIISLCARFGRGSLDSQPCRNCLHHPL</sequence>
<organism evidence="1">
    <name type="scientific">Anguilla anguilla</name>
    <name type="common">European freshwater eel</name>
    <name type="synonym">Muraena anguilla</name>
    <dbReference type="NCBI Taxonomy" id="7936"/>
    <lineage>
        <taxon>Eukaryota</taxon>
        <taxon>Metazoa</taxon>
        <taxon>Chordata</taxon>
        <taxon>Craniata</taxon>
        <taxon>Vertebrata</taxon>
        <taxon>Euteleostomi</taxon>
        <taxon>Actinopterygii</taxon>
        <taxon>Neopterygii</taxon>
        <taxon>Teleostei</taxon>
        <taxon>Anguilliformes</taxon>
        <taxon>Anguillidae</taxon>
        <taxon>Anguilla</taxon>
    </lineage>
</organism>
<reference evidence="1" key="1">
    <citation type="submission" date="2014-11" db="EMBL/GenBank/DDBJ databases">
        <authorList>
            <person name="Amaro Gonzalez C."/>
        </authorList>
    </citation>
    <scope>NUCLEOTIDE SEQUENCE</scope>
</reference>
<protein>
    <submittedName>
        <fullName evidence="1">Uncharacterized protein</fullName>
    </submittedName>
</protein>
<proteinExistence type="predicted"/>
<evidence type="ECO:0000313" key="1">
    <source>
        <dbReference type="EMBL" id="JAH74666.1"/>
    </source>
</evidence>
<dbReference type="EMBL" id="GBXM01033911">
    <property type="protein sequence ID" value="JAH74666.1"/>
    <property type="molecule type" value="Transcribed_RNA"/>
</dbReference>
<name>A0A0E9V9G4_ANGAN</name>
<accession>A0A0E9V9G4</accession>
<reference evidence="1" key="2">
    <citation type="journal article" date="2015" name="Fish Shellfish Immunol.">
        <title>Early steps in the European eel (Anguilla anguilla)-Vibrio vulnificus interaction in the gills: Role of the RtxA13 toxin.</title>
        <authorList>
            <person name="Callol A."/>
            <person name="Pajuelo D."/>
            <person name="Ebbesson L."/>
            <person name="Teles M."/>
            <person name="MacKenzie S."/>
            <person name="Amaro C."/>
        </authorList>
    </citation>
    <scope>NUCLEOTIDE SEQUENCE</scope>
</reference>